<name>A0AAD5U495_9FUNG</name>
<evidence type="ECO:0000256" key="3">
    <source>
        <dbReference type="ARBA" id="ARBA00012720"/>
    </source>
</evidence>
<dbReference type="SUPFAM" id="SSF55945">
    <property type="entry name" value="TATA-box binding protein-like"/>
    <property type="match status" value="1"/>
</dbReference>
<accession>A0AAD5U495</accession>
<dbReference type="Proteomes" id="UP001211065">
    <property type="component" value="Unassembled WGS sequence"/>
</dbReference>
<dbReference type="InterPro" id="IPR012904">
    <property type="entry name" value="OGG_N"/>
</dbReference>
<dbReference type="GO" id="GO:0006289">
    <property type="term" value="P:nucleotide-excision repair"/>
    <property type="evidence" value="ECO:0007669"/>
    <property type="project" value="InterPro"/>
</dbReference>
<evidence type="ECO:0000313" key="13">
    <source>
        <dbReference type="EMBL" id="KAJ3223729.1"/>
    </source>
</evidence>
<evidence type="ECO:0000256" key="4">
    <source>
        <dbReference type="ARBA" id="ARBA00022763"/>
    </source>
</evidence>
<feature type="domain" description="HhH-GPD" evidence="12">
    <location>
        <begin position="171"/>
        <end position="343"/>
    </location>
</feature>
<keyword evidence="9" id="KW-0511">Multifunctional enzyme</keyword>
<dbReference type="Pfam" id="PF00730">
    <property type="entry name" value="HhH-GPD"/>
    <property type="match status" value="1"/>
</dbReference>
<keyword evidence="10" id="KW-0326">Glycosidase</keyword>
<dbReference type="GO" id="GO:0003684">
    <property type="term" value="F:damaged DNA binding"/>
    <property type="evidence" value="ECO:0007669"/>
    <property type="project" value="InterPro"/>
</dbReference>
<keyword evidence="5" id="KW-0378">Hydrolase</keyword>
<comment type="similarity">
    <text evidence="2">Belongs to the type-1 OGG1 family.</text>
</comment>
<organism evidence="13 14">
    <name type="scientific">Clydaea vesicula</name>
    <dbReference type="NCBI Taxonomy" id="447962"/>
    <lineage>
        <taxon>Eukaryota</taxon>
        <taxon>Fungi</taxon>
        <taxon>Fungi incertae sedis</taxon>
        <taxon>Chytridiomycota</taxon>
        <taxon>Chytridiomycota incertae sedis</taxon>
        <taxon>Chytridiomycetes</taxon>
        <taxon>Lobulomycetales</taxon>
        <taxon>Lobulomycetaceae</taxon>
        <taxon>Clydaea</taxon>
    </lineage>
</organism>
<evidence type="ECO:0000256" key="1">
    <source>
        <dbReference type="ARBA" id="ARBA00004123"/>
    </source>
</evidence>
<evidence type="ECO:0000313" key="14">
    <source>
        <dbReference type="Proteomes" id="UP001211065"/>
    </source>
</evidence>
<evidence type="ECO:0000256" key="7">
    <source>
        <dbReference type="ARBA" id="ARBA00023239"/>
    </source>
</evidence>
<dbReference type="FunFam" id="1.10.1670.10:FF:000005">
    <property type="entry name" value="N-glycosylase/DNA lyase OGG1"/>
    <property type="match status" value="1"/>
</dbReference>
<keyword evidence="8" id="KW-0539">Nucleus</keyword>
<dbReference type="InterPro" id="IPR052054">
    <property type="entry name" value="Oxidative_DNA_repair_enzyme"/>
</dbReference>
<dbReference type="GO" id="GO:0140078">
    <property type="term" value="F:class I DNA-(apurinic or apyrimidinic site) endonuclease activity"/>
    <property type="evidence" value="ECO:0007669"/>
    <property type="project" value="UniProtKB-EC"/>
</dbReference>
<evidence type="ECO:0000256" key="9">
    <source>
        <dbReference type="ARBA" id="ARBA00023268"/>
    </source>
</evidence>
<comment type="caution">
    <text evidence="13">The sequence shown here is derived from an EMBL/GenBank/DDBJ whole genome shotgun (WGS) entry which is preliminary data.</text>
</comment>
<dbReference type="AlphaFoldDB" id="A0AAD5U495"/>
<dbReference type="GO" id="GO:0034039">
    <property type="term" value="F:8-oxo-7,8-dihydroguanine DNA N-glycosylase activity"/>
    <property type="evidence" value="ECO:0007669"/>
    <property type="project" value="TreeGrafter"/>
</dbReference>
<keyword evidence="4" id="KW-0227">DNA damage</keyword>
<dbReference type="PANTHER" id="PTHR10242">
    <property type="entry name" value="8-OXOGUANINE DNA GLYCOSYLASE"/>
    <property type="match status" value="1"/>
</dbReference>
<dbReference type="Gene3D" id="1.10.340.30">
    <property type="entry name" value="Hypothetical protein, domain 2"/>
    <property type="match status" value="1"/>
</dbReference>
<dbReference type="InterPro" id="IPR011257">
    <property type="entry name" value="DNA_glycosylase"/>
</dbReference>
<gene>
    <name evidence="13" type="primary">OGG1</name>
    <name evidence="13" type="ORF">HK099_000749</name>
</gene>
<evidence type="ECO:0000256" key="5">
    <source>
        <dbReference type="ARBA" id="ARBA00022801"/>
    </source>
</evidence>
<evidence type="ECO:0000256" key="6">
    <source>
        <dbReference type="ARBA" id="ARBA00023204"/>
    </source>
</evidence>
<dbReference type="EMBL" id="JADGJW010000119">
    <property type="protein sequence ID" value="KAJ3223729.1"/>
    <property type="molecule type" value="Genomic_DNA"/>
</dbReference>
<keyword evidence="7" id="KW-0456">Lyase</keyword>
<dbReference type="InterPro" id="IPR003265">
    <property type="entry name" value="HhH-GPD_domain"/>
</dbReference>
<dbReference type="GO" id="GO:0005634">
    <property type="term" value="C:nucleus"/>
    <property type="evidence" value="ECO:0007669"/>
    <property type="project" value="UniProtKB-SubCell"/>
</dbReference>
<protein>
    <recommendedName>
        <fullName evidence="3">DNA-(apurinic or apyrimidinic site) lyase</fullName>
        <ecNumber evidence="3">4.2.99.18</ecNumber>
    </recommendedName>
</protein>
<evidence type="ECO:0000256" key="11">
    <source>
        <dbReference type="ARBA" id="ARBA00044632"/>
    </source>
</evidence>
<evidence type="ECO:0000256" key="8">
    <source>
        <dbReference type="ARBA" id="ARBA00023242"/>
    </source>
</evidence>
<comment type="subcellular location">
    <subcellularLocation>
        <location evidence="1">Nucleus</location>
    </subcellularLocation>
</comment>
<evidence type="ECO:0000256" key="10">
    <source>
        <dbReference type="ARBA" id="ARBA00023295"/>
    </source>
</evidence>
<evidence type="ECO:0000256" key="2">
    <source>
        <dbReference type="ARBA" id="ARBA00010679"/>
    </source>
</evidence>
<sequence length="446" mass="52069">MEGLNKGFKFLCLSKDLDLERTLFGGQSFRWIKSELQNELIYSSVLKNFEGHFKIYSLVQRDENILFRRELESLTAATQGFTKKENIKLEDGNDFEAIRMEKSINIKEEPNIEGDKDLNFLKSYFQLNVDINELFNVWSNADLNFRMKSQNFKGIRVLDQHPVENTFSFICSSNNNISRITLMISKMAKKYGKFIGKFNDVEFFSFPEIQDLAKDVVEDELRELGFGYRAKYIFKSAKFLMNNGGEDFLYNIKKLPYFEAKVELLKLTGVGPKVADCILLMSLGKTEAIPIDCHVWQIVTRDYNFKSKSKSLSSATYLEIFEMFYKIFGVYAGWAQNILFCADLRQFKEKKSKRTLSELELDEIETKKNIDDKVPLENSIIKNEEIEDLENIKMEDAKKENDIISYSVKLEKTIDLANENGEVFDLFSKQREYANKFLESRARYLH</sequence>
<dbReference type="SUPFAM" id="SSF48150">
    <property type="entry name" value="DNA-glycosylase"/>
    <property type="match status" value="1"/>
</dbReference>
<keyword evidence="6" id="KW-0234">DNA repair</keyword>
<reference evidence="13" key="1">
    <citation type="submission" date="2020-05" db="EMBL/GenBank/DDBJ databases">
        <title>Phylogenomic resolution of chytrid fungi.</title>
        <authorList>
            <person name="Stajich J.E."/>
            <person name="Amses K."/>
            <person name="Simmons R."/>
            <person name="Seto K."/>
            <person name="Myers J."/>
            <person name="Bonds A."/>
            <person name="Quandt C.A."/>
            <person name="Barry K."/>
            <person name="Liu P."/>
            <person name="Grigoriev I."/>
            <person name="Longcore J.E."/>
            <person name="James T.Y."/>
        </authorList>
    </citation>
    <scope>NUCLEOTIDE SEQUENCE</scope>
    <source>
        <strain evidence="13">JEL0476</strain>
    </source>
</reference>
<evidence type="ECO:0000259" key="12">
    <source>
        <dbReference type="SMART" id="SM00478"/>
    </source>
</evidence>
<dbReference type="Gene3D" id="1.10.1670.10">
    <property type="entry name" value="Helix-hairpin-Helix base-excision DNA repair enzymes (C-terminal)"/>
    <property type="match status" value="1"/>
</dbReference>
<keyword evidence="14" id="KW-1185">Reference proteome</keyword>
<dbReference type="Gene3D" id="3.30.310.40">
    <property type="match status" value="1"/>
</dbReference>
<dbReference type="EC" id="4.2.99.18" evidence="3"/>
<comment type="catalytic activity">
    <reaction evidence="11">
        <text>2'-deoxyribonucleotide-(2'-deoxyribose 5'-phosphate)-2'-deoxyribonucleotide-DNA = a 3'-end 2'-deoxyribonucleotide-(2,3-dehydro-2,3-deoxyribose 5'-phosphate)-DNA + a 5'-end 5'-phospho-2'-deoxyribonucleoside-DNA + H(+)</text>
        <dbReference type="Rhea" id="RHEA:66592"/>
        <dbReference type="Rhea" id="RHEA-COMP:13180"/>
        <dbReference type="Rhea" id="RHEA-COMP:16897"/>
        <dbReference type="Rhea" id="RHEA-COMP:17067"/>
        <dbReference type="ChEBI" id="CHEBI:15378"/>
        <dbReference type="ChEBI" id="CHEBI:136412"/>
        <dbReference type="ChEBI" id="CHEBI:157695"/>
        <dbReference type="ChEBI" id="CHEBI:167181"/>
        <dbReference type="EC" id="4.2.99.18"/>
    </reaction>
</comment>
<dbReference type="Pfam" id="PF07934">
    <property type="entry name" value="OGG_N"/>
    <property type="match status" value="1"/>
</dbReference>
<dbReference type="CDD" id="cd00056">
    <property type="entry name" value="ENDO3c"/>
    <property type="match status" value="1"/>
</dbReference>
<proteinExistence type="inferred from homology"/>
<dbReference type="SMART" id="SM00478">
    <property type="entry name" value="ENDO3c"/>
    <property type="match status" value="1"/>
</dbReference>
<dbReference type="GO" id="GO:0006285">
    <property type="term" value="P:base-excision repair, AP site formation"/>
    <property type="evidence" value="ECO:0007669"/>
    <property type="project" value="UniProtKB-ARBA"/>
</dbReference>
<dbReference type="InterPro" id="IPR023170">
    <property type="entry name" value="HhH_base_excis_C"/>
</dbReference>
<dbReference type="PANTHER" id="PTHR10242:SF2">
    <property type="entry name" value="N-GLYCOSYLASE_DNA LYASE"/>
    <property type="match status" value="1"/>
</dbReference>